<protein>
    <recommendedName>
        <fullName evidence="4">Inner membrane protein</fullName>
    </recommendedName>
</protein>
<evidence type="ECO:0000313" key="3">
    <source>
        <dbReference type="Proteomes" id="UP000183454"/>
    </source>
</evidence>
<proteinExistence type="predicted"/>
<sequence>MQLNEQANQNRDGVHILHLHNSLFMRWLYLGVGITALLLGILGIFLPILPTTPFILLAAACFARSSERLHDFLLGNRITGPIIYEWCQYRSVSRRVKRWVYFMIILSFGSSILIVSSYWLKSMLIALLMILMFFIWRIPVRDTVIYSKEN</sequence>
<keyword evidence="1" id="KW-1133">Transmembrane helix</keyword>
<keyword evidence="1" id="KW-0812">Transmembrane</keyword>
<evidence type="ECO:0000256" key="1">
    <source>
        <dbReference type="SAM" id="Phobius"/>
    </source>
</evidence>
<evidence type="ECO:0008006" key="4">
    <source>
        <dbReference type="Google" id="ProtNLM"/>
    </source>
</evidence>
<dbReference type="EMBL" id="FNNH01000004">
    <property type="protein sequence ID" value="SDW18242.1"/>
    <property type="molecule type" value="Genomic_DNA"/>
</dbReference>
<dbReference type="PANTHER" id="PTHR35813:SF1">
    <property type="entry name" value="INNER MEMBRANE PROTEIN YBAN"/>
    <property type="match status" value="1"/>
</dbReference>
<dbReference type="Proteomes" id="UP000183454">
    <property type="component" value="Unassembled WGS sequence"/>
</dbReference>
<feature type="transmembrane region" description="Helical" evidence="1">
    <location>
        <begin position="27"/>
        <end position="49"/>
    </location>
</feature>
<accession>A0A1H2RFL4</accession>
<feature type="transmembrane region" description="Helical" evidence="1">
    <location>
        <begin position="99"/>
        <end position="118"/>
    </location>
</feature>
<keyword evidence="1" id="KW-0472">Membrane</keyword>
<dbReference type="GO" id="GO:0005886">
    <property type="term" value="C:plasma membrane"/>
    <property type="evidence" value="ECO:0007669"/>
    <property type="project" value="TreeGrafter"/>
</dbReference>
<organism evidence="2 3">
    <name type="scientific">Nitrosomonas communis</name>
    <dbReference type="NCBI Taxonomy" id="44574"/>
    <lineage>
        <taxon>Bacteria</taxon>
        <taxon>Pseudomonadati</taxon>
        <taxon>Pseudomonadota</taxon>
        <taxon>Betaproteobacteria</taxon>
        <taxon>Nitrosomonadales</taxon>
        <taxon>Nitrosomonadaceae</taxon>
        <taxon>Nitrosomonas</taxon>
    </lineage>
</organism>
<dbReference type="AlphaFoldDB" id="A0A1H2RFL4"/>
<evidence type="ECO:0000313" key="2">
    <source>
        <dbReference type="EMBL" id="SDW18242.1"/>
    </source>
</evidence>
<dbReference type="InterPro" id="IPR007401">
    <property type="entry name" value="DUF454"/>
</dbReference>
<dbReference type="PANTHER" id="PTHR35813">
    <property type="entry name" value="INNER MEMBRANE PROTEIN YBAN"/>
    <property type="match status" value="1"/>
</dbReference>
<gene>
    <name evidence="2" type="ORF">SAMN05421882_1004118</name>
</gene>
<feature type="transmembrane region" description="Helical" evidence="1">
    <location>
        <begin position="124"/>
        <end position="140"/>
    </location>
</feature>
<reference evidence="2 3" key="1">
    <citation type="submission" date="2016-10" db="EMBL/GenBank/DDBJ databases">
        <authorList>
            <person name="de Groot N.N."/>
        </authorList>
    </citation>
    <scope>NUCLEOTIDE SEQUENCE [LARGE SCALE GENOMIC DNA]</scope>
    <source>
        <strain evidence="2 3">Nm110</strain>
    </source>
</reference>
<dbReference type="Pfam" id="PF04304">
    <property type="entry name" value="DUF454"/>
    <property type="match status" value="1"/>
</dbReference>
<name>A0A1H2RFL4_9PROT</name>